<dbReference type="EMBL" id="NBWU01000003">
    <property type="protein sequence ID" value="PCE64568.1"/>
    <property type="molecule type" value="Genomic_DNA"/>
</dbReference>
<dbReference type="OrthoDB" id="1467772at2"/>
<dbReference type="AlphaFoldDB" id="A0A2A4G9B0"/>
<feature type="transmembrane region" description="Helical" evidence="1">
    <location>
        <begin position="37"/>
        <end position="56"/>
    </location>
</feature>
<feature type="transmembrane region" description="Helical" evidence="1">
    <location>
        <begin position="76"/>
        <end position="94"/>
    </location>
</feature>
<evidence type="ECO:0000313" key="3">
    <source>
        <dbReference type="Proteomes" id="UP000219559"/>
    </source>
</evidence>
<feature type="transmembrane region" description="Helical" evidence="1">
    <location>
        <begin position="12"/>
        <end position="31"/>
    </location>
</feature>
<accession>A0A2A4G9B0</accession>
<dbReference type="RefSeq" id="WP_097440683.1">
    <property type="nucleotide sequence ID" value="NZ_KZ300476.1"/>
</dbReference>
<evidence type="ECO:0000313" key="2">
    <source>
        <dbReference type="EMBL" id="PCE64568.1"/>
    </source>
</evidence>
<keyword evidence="1" id="KW-0812">Transmembrane</keyword>
<gene>
    <name evidence="2" type="ORF">B7P33_09825</name>
</gene>
<keyword evidence="1" id="KW-0472">Membrane</keyword>
<evidence type="ECO:0008006" key="4">
    <source>
        <dbReference type="Google" id="ProtNLM"/>
    </source>
</evidence>
<dbReference type="Proteomes" id="UP000219559">
    <property type="component" value="Unassembled WGS sequence"/>
</dbReference>
<feature type="transmembrane region" description="Helical" evidence="1">
    <location>
        <begin position="200"/>
        <end position="220"/>
    </location>
</feature>
<feature type="transmembrane region" description="Helical" evidence="1">
    <location>
        <begin position="250"/>
        <end position="270"/>
    </location>
</feature>
<organism evidence="2 3">
    <name type="scientific">Sediminicola luteus</name>
    <dbReference type="NCBI Taxonomy" id="319238"/>
    <lineage>
        <taxon>Bacteria</taxon>
        <taxon>Pseudomonadati</taxon>
        <taxon>Bacteroidota</taxon>
        <taxon>Flavobacteriia</taxon>
        <taxon>Flavobacteriales</taxon>
        <taxon>Flavobacteriaceae</taxon>
        <taxon>Sediminicola</taxon>
    </lineage>
</organism>
<keyword evidence="1" id="KW-1133">Transmembrane helix</keyword>
<sequence>MKVWVQGFQWYLEASVHVALAVVSLTLVSSWQHNISVNVHLISAQFFGAIAVYNFIKYGIEAQRYVFVPRGRHKKYFWFSIPALLLALYSGWFLWQDLWVVFWVLAILVGLYALPMLKKGKNLRSIGWLKVFIVALVWAIATVIVPVYQKEATLLWDTWVEFVQRFLFVCILMLPFELRDMEVDPAELRTLPQRYGVKKVKVLGVVWVVAFFLLIFFKDIIGYGELWRKAFLAAILLLMLWRMHAERSRYFASFWVEAIPMFWLLLYLGFPD</sequence>
<proteinExistence type="predicted"/>
<comment type="caution">
    <text evidence="2">The sequence shown here is derived from an EMBL/GenBank/DDBJ whole genome shotgun (WGS) entry which is preliminary data.</text>
</comment>
<evidence type="ECO:0000256" key="1">
    <source>
        <dbReference type="SAM" id="Phobius"/>
    </source>
</evidence>
<feature type="transmembrane region" description="Helical" evidence="1">
    <location>
        <begin position="129"/>
        <end position="150"/>
    </location>
</feature>
<name>A0A2A4G9B0_9FLAO</name>
<reference evidence="2 3" key="1">
    <citation type="submission" date="2017-04" db="EMBL/GenBank/DDBJ databases">
        <title>A new member of the family Flavobacteriaceae isolated from ascidians.</title>
        <authorList>
            <person name="Chen L."/>
        </authorList>
    </citation>
    <scope>NUCLEOTIDE SEQUENCE [LARGE SCALE GENOMIC DNA]</scope>
    <source>
        <strain evidence="2 3">HQA918</strain>
    </source>
</reference>
<keyword evidence="3" id="KW-1185">Reference proteome</keyword>
<protein>
    <recommendedName>
        <fullName evidence="4">Prenyltransferase</fullName>
    </recommendedName>
</protein>
<feature type="transmembrane region" description="Helical" evidence="1">
    <location>
        <begin position="100"/>
        <end position="117"/>
    </location>
</feature>